<accession>A0A9D2R8H1</accession>
<organism evidence="2 3">
    <name type="scientific">Candidatus Blautia stercoripullorum</name>
    <dbReference type="NCBI Taxonomy" id="2838502"/>
    <lineage>
        <taxon>Bacteria</taxon>
        <taxon>Bacillati</taxon>
        <taxon>Bacillota</taxon>
        <taxon>Clostridia</taxon>
        <taxon>Lachnospirales</taxon>
        <taxon>Lachnospiraceae</taxon>
        <taxon>Blautia</taxon>
    </lineage>
</organism>
<protein>
    <submittedName>
        <fullName evidence="2">Uncharacterized protein</fullName>
    </submittedName>
</protein>
<dbReference type="AlphaFoldDB" id="A0A9D2R8H1"/>
<comment type="caution">
    <text evidence="2">The sequence shown here is derived from an EMBL/GenBank/DDBJ whole genome shotgun (WGS) entry which is preliminary data.</text>
</comment>
<reference evidence="2" key="2">
    <citation type="submission" date="2021-04" db="EMBL/GenBank/DDBJ databases">
        <authorList>
            <person name="Gilroy R."/>
        </authorList>
    </citation>
    <scope>NUCLEOTIDE SEQUENCE</scope>
    <source>
        <strain evidence="2">ChiW19-6364</strain>
    </source>
</reference>
<feature type="transmembrane region" description="Helical" evidence="1">
    <location>
        <begin position="37"/>
        <end position="57"/>
    </location>
</feature>
<sequence>MEVFSICVRMIIVTANYCIFDMIFTSYMFVRRRSRTLRYIVIGIGLLIKNIVIQYLLPYGRTEELTAIQIQFIYSILFPLITYALLCYTFQGSVLKLGLFQIALETNFIFLTGTILPLINWVEKRNFLGSVQVPFQMPDLLLIPIVYVLLRFELYLLKKPWIVRIRNYEPRHRKLLWIFVVVYVIGGIGTTFINYTENGLFYLLVRMPAILVFIPGCMVCTYLFLRYRAMTERTNIFVREQKKLTELHYTFVRRQIRSMEQEQEKIDAQMQKITAMAAIRREEKGNADAHEERIRRYLDTLRDKFDKIQAGIYCQDYLLDSVLCHMAQKCQKKELKSLFYFRNMIGEQYRRTIFPKSFSRFWITASENVLHIEKKMGIRARVLLCFYALRQ</sequence>
<evidence type="ECO:0000313" key="3">
    <source>
        <dbReference type="Proteomes" id="UP000823850"/>
    </source>
</evidence>
<gene>
    <name evidence="2" type="ORF">H9913_10600</name>
</gene>
<feature type="transmembrane region" description="Helical" evidence="1">
    <location>
        <begin position="102"/>
        <end position="122"/>
    </location>
</feature>
<feature type="transmembrane region" description="Helical" evidence="1">
    <location>
        <begin position="175"/>
        <end position="195"/>
    </location>
</feature>
<evidence type="ECO:0000313" key="2">
    <source>
        <dbReference type="EMBL" id="HJD40464.1"/>
    </source>
</evidence>
<keyword evidence="1" id="KW-0812">Transmembrane</keyword>
<evidence type="ECO:0000256" key="1">
    <source>
        <dbReference type="SAM" id="Phobius"/>
    </source>
</evidence>
<name>A0A9D2R8H1_9FIRM</name>
<reference evidence="2" key="1">
    <citation type="journal article" date="2021" name="PeerJ">
        <title>Extensive microbial diversity within the chicken gut microbiome revealed by metagenomics and culture.</title>
        <authorList>
            <person name="Gilroy R."/>
            <person name="Ravi A."/>
            <person name="Getino M."/>
            <person name="Pursley I."/>
            <person name="Horton D.L."/>
            <person name="Alikhan N.F."/>
            <person name="Baker D."/>
            <person name="Gharbi K."/>
            <person name="Hall N."/>
            <person name="Watson M."/>
            <person name="Adriaenssens E.M."/>
            <person name="Foster-Nyarko E."/>
            <person name="Jarju S."/>
            <person name="Secka A."/>
            <person name="Antonio M."/>
            <person name="Oren A."/>
            <person name="Chaudhuri R.R."/>
            <person name="La Ragione R."/>
            <person name="Hildebrand F."/>
            <person name="Pallen M.J."/>
        </authorList>
    </citation>
    <scope>NUCLEOTIDE SEQUENCE</scope>
    <source>
        <strain evidence="2">ChiW19-6364</strain>
    </source>
</reference>
<feature type="transmembrane region" description="Helical" evidence="1">
    <location>
        <begin position="201"/>
        <end position="225"/>
    </location>
</feature>
<dbReference type="EMBL" id="DWUX01000189">
    <property type="protein sequence ID" value="HJD40464.1"/>
    <property type="molecule type" value="Genomic_DNA"/>
</dbReference>
<keyword evidence="1" id="KW-1133">Transmembrane helix</keyword>
<keyword evidence="1" id="KW-0472">Membrane</keyword>
<feature type="transmembrane region" description="Helical" evidence="1">
    <location>
        <begin position="6"/>
        <end position="30"/>
    </location>
</feature>
<feature type="transmembrane region" description="Helical" evidence="1">
    <location>
        <begin position="69"/>
        <end position="90"/>
    </location>
</feature>
<proteinExistence type="predicted"/>
<feature type="transmembrane region" description="Helical" evidence="1">
    <location>
        <begin position="134"/>
        <end position="154"/>
    </location>
</feature>
<dbReference type="Proteomes" id="UP000823850">
    <property type="component" value="Unassembled WGS sequence"/>
</dbReference>